<evidence type="ECO:0000256" key="4">
    <source>
        <dbReference type="ARBA" id="ARBA00021095"/>
    </source>
</evidence>
<evidence type="ECO:0000256" key="7">
    <source>
        <dbReference type="ARBA" id="ARBA00022692"/>
    </source>
</evidence>
<keyword evidence="6 15" id="KW-0679">Respiratory chain</keyword>
<keyword evidence="12 15" id="KW-0496">Mitochondrion</keyword>
<evidence type="ECO:0000313" key="16">
    <source>
        <dbReference type="EMBL" id="AVN67233.1"/>
    </source>
</evidence>
<evidence type="ECO:0000256" key="8">
    <source>
        <dbReference type="ARBA" id="ARBA00022967"/>
    </source>
</evidence>
<evidence type="ECO:0000256" key="9">
    <source>
        <dbReference type="ARBA" id="ARBA00022982"/>
    </source>
</evidence>
<keyword evidence="5 15" id="KW-0813">Transport</keyword>
<feature type="transmembrane region" description="Helical" evidence="15">
    <location>
        <begin position="44"/>
        <end position="64"/>
    </location>
</feature>
<evidence type="ECO:0000256" key="1">
    <source>
        <dbReference type="ARBA" id="ARBA00004225"/>
    </source>
</evidence>
<feature type="transmembrane region" description="Helical" evidence="15">
    <location>
        <begin position="76"/>
        <end position="95"/>
    </location>
</feature>
<feature type="transmembrane region" description="Helical" evidence="15">
    <location>
        <begin position="134"/>
        <end position="156"/>
    </location>
</feature>
<keyword evidence="11 15" id="KW-0520">NAD</keyword>
<sequence>MMMTLMTSMSIMFSMMNHPLAMGMLLLTQTTLMCMISGLMLKTFWFSYILFLVFLGGMLVLFIYVTTLASNEMFKFSSKLLLLLMTSFMLMTLTWNKCHDTEMLSTWTETSINITNLTTENTKILMKLYNKPTMVITIMMAIYMLLTLIVVVKITAISKGPLRSSS</sequence>
<keyword evidence="9 15" id="KW-0249">Electron transport</keyword>
<gene>
    <name evidence="16" type="primary">nad6</name>
</gene>
<reference evidence="16" key="1">
    <citation type="submission" date="2018-01" db="EMBL/GenBank/DDBJ databases">
        <title>Transoceanic dispersal and plate tectonics shaped global cockroach distributions: evidence from mitochondrial phylogenomics.</title>
        <authorList>
            <person name="Bourguignon T."/>
            <person name="Tang Q."/>
            <person name="Ho S.Y.W."/>
            <person name="Juna F."/>
            <person name="Wang Z."/>
            <person name="Arab D.A."/>
            <person name="Cameron S.L."/>
            <person name="Walker J."/>
            <person name="Rentz D."/>
            <person name="Evans T.A."/>
            <person name="Lo N."/>
        </authorList>
    </citation>
    <scope>NUCLEOTIDE SEQUENCE</scope>
</reference>
<dbReference type="EMBL" id="MG882129">
    <property type="protein sequence ID" value="AVN67233.1"/>
    <property type="molecule type" value="Genomic_DNA"/>
</dbReference>
<dbReference type="Pfam" id="PF00499">
    <property type="entry name" value="Oxidored_q3"/>
    <property type="match status" value="1"/>
</dbReference>
<dbReference type="AlphaFoldDB" id="A0A2P1H6S6"/>
<keyword evidence="13 15" id="KW-0472">Membrane</keyword>
<proteinExistence type="inferred from homology"/>
<dbReference type="PANTHER" id="PTHR11435:SF1">
    <property type="entry name" value="NADH-UBIQUINONE OXIDOREDUCTASE CHAIN 6"/>
    <property type="match status" value="1"/>
</dbReference>
<evidence type="ECO:0000256" key="6">
    <source>
        <dbReference type="ARBA" id="ARBA00022660"/>
    </source>
</evidence>
<evidence type="ECO:0000256" key="5">
    <source>
        <dbReference type="ARBA" id="ARBA00022448"/>
    </source>
</evidence>
<accession>A0A2P1H6S6</accession>
<comment type="function">
    <text evidence="15">Core subunit of the mitochondrial membrane respiratory chain NADH dehydrogenase (Complex I) which catalyzes electron transfer from NADH through the respiratory chain, using ubiquinone as an electron acceptor. Essential for the catalytic activity and assembly of complex I.</text>
</comment>
<evidence type="ECO:0000256" key="10">
    <source>
        <dbReference type="ARBA" id="ARBA00022989"/>
    </source>
</evidence>
<evidence type="ECO:0000256" key="12">
    <source>
        <dbReference type="ARBA" id="ARBA00023128"/>
    </source>
</evidence>
<evidence type="ECO:0000256" key="15">
    <source>
        <dbReference type="RuleBase" id="RU004430"/>
    </source>
</evidence>
<keyword evidence="8 15" id="KW-1278">Translocase</keyword>
<dbReference type="EC" id="7.1.1.2" evidence="3 15"/>
<dbReference type="GO" id="GO:0008137">
    <property type="term" value="F:NADH dehydrogenase (ubiquinone) activity"/>
    <property type="evidence" value="ECO:0007669"/>
    <property type="project" value="UniProtKB-UniRule"/>
</dbReference>
<evidence type="ECO:0000256" key="3">
    <source>
        <dbReference type="ARBA" id="ARBA00012944"/>
    </source>
</evidence>
<dbReference type="InterPro" id="IPR050269">
    <property type="entry name" value="ComplexI_Subunit6"/>
</dbReference>
<evidence type="ECO:0000256" key="13">
    <source>
        <dbReference type="ARBA" id="ARBA00023136"/>
    </source>
</evidence>
<evidence type="ECO:0000256" key="14">
    <source>
        <dbReference type="ARBA" id="ARBA00049551"/>
    </source>
</evidence>
<comment type="catalytic activity">
    <reaction evidence="14 15">
        <text>a ubiquinone + NADH + 5 H(+)(in) = a ubiquinol + NAD(+) + 4 H(+)(out)</text>
        <dbReference type="Rhea" id="RHEA:29091"/>
        <dbReference type="Rhea" id="RHEA-COMP:9565"/>
        <dbReference type="Rhea" id="RHEA-COMP:9566"/>
        <dbReference type="ChEBI" id="CHEBI:15378"/>
        <dbReference type="ChEBI" id="CHEBI:16389"/>
        <dbReference type="ChEBI" id="CHEBI:17976"/>
        <dbReference type="ChEBI" id="CHEBI:57540"/>
        <dbReference type="ChEBI" id="CHEBI:57945"/>
        <dbReference type="EC" id="7.1.1.2"/>
    </reaction>
</comment>
<keyword evidence="7 15" id="KW-0812">Transmembrane</keyword>
<protein>
    <recommendedName>
        <fullName evidence="4 15">NADH-ubiquinone oxidoreductase chain 6</fullName>
        <ecNumber evidence="3 15">7.1.1.2</ecNumber>
    </recommendedName>
</protein>
<geneLocation type="mitochondrion" evidence="16"/>
<dbReference type="InterPro" id="IPR001457">
    <property type="entry name" value="NADH_UbQ/plastoQ_OxRdtase_su6"/>
</dbReference>
<dbReference type="PANTHER" id="PTHR11435">
    <property type="entry name" value="NADH UBIQUINONE OXIDOREDUCTASE SUBUNIT ND6"/>
    <property type="match status" value="1"/>
</dbReference>
<name>A0A2P1H6S6_9NEOP</name>
<evidence type="ECO:0000256" key="2">
    <source>
        <dbReference type="ARBA" id="ARBA00005698"/>
    </source>
</evidence>
<comment type="similarity">
    <text evidence="2 15">Belongs to the complex I subunit 6 family.</text>
</comment>
<dbReference type="GO" id="GO:0031966">
    <property type="term" value="C:mitochondrial membrane"/>
    <property type="evidence" value="ECO:0007669"/>
    <property type="project" value="UniProtKB-SubCell"/>
</dbReference>
<organism evidence="16">
    <name type="scientific">Anaplecta omei</name>
    <dbReference type="NCBI Taxonomy" id="2093429"/>
    <lineage>
        <taxon>Eukaryota</taxon>
        <taxon>Metazoa</taxon>
        <taxon>Ecdysozoa</taxon>
        <taxon>Arthropoda</taxon>
        <taxon>Hexapoda</taxon>
        <taxon>Insecta</taxon>
        <taxon>Pterygota</taxon>
        <taxon>Neoptera</taxon>
        <taxon>Polyneoptera</taxon>
        <taxon>Dictyoptera</taxon>
        <taxon>Blattodea</taxon>
        <taxon>Blattoidea</taxon>
        <taxon>Anaplectidae</taxon>
        <taxon>Anaplecta</taxon>
    </lineage>
</organism>
<evidence type="ECO:0000256" key="11">
    <source>
        <dbReference type="ARBA" id="ARBA00023027"/>
    </source>
</evidence>
<comment type="subcellular location">
    <subcellularLocation>
        <location evidence="1 15">Mitochondrion membrane</location>
        <topology evidence="1 15">Multi-pass membrane protein</topology>
    </subcellularLocation>
</comment>
<keyword evidence="10 15" id="KW-1133">Transmembrane helix</keyword>
<keyword evidence="15" id="KW-0830">Ubiquinone</keyword>